<gene>
    <name evidence="2" type="ORF">UY19_C0003G0030</name>
</gene>
<comment type="caution">
    <text evidence="2">The sequence shown here is derived from an EMBL/GenBank/DDBJ whole genome shotgun (WGS) entry which is preliminary data.</text>
</comment>
<accession>A0A0G1X7M8</accession>
<dbReference type="PANTHER" id="PTHR34293">
    <property type="entry name" value="HTH-TYPE TRANSCRIPTIONAL REGULATOR TRMBL2"/>
    <property type="match status" value="1"/>
</dbReference>
<dbReference type="AlphaFoldDB" id="A0A0G1X7M8"/>
<evidence type="ECO:0000313" key="2">
    <source>
        <dbReference type="EMBL" id="KKU90375.1"/>
    </source>
</evidence>
<dbReference type="InterPro" id="IPR002831">
    <property type="entry name" value="Tscrpt_reg_TrmB_N"/>
</dbReference>
<dbReference type="Gene3D" id="1.10.10.10">
    <property type="entry name" value="Winged helix-like DNA-binding domain superfamily/Winged helix DNA-binding domain"/>
    <property type="match status" value="1"/>
</dbReference>
<protein>
    <submittedName>
        <fullName evidence="2">Transcriptional regulator, TrmB</fullName>
    </submittedName>
</protein>
<dbReference type="SUPFAM" id="SSF46785">
    <property type="entry name" value="Winged helix' DNA-binding domain"/>
    <property type="match status" value="1"/>
</dbReference>
<proteinExistence type="predicted"/>
<sequence length="244" mass="27754">MNHSRDLLVLTHFGLSQIEIDAYLACLKLGGAPASTIAKTIGAKRASIYAPLKSLAEKGVVLLYFKKGKRVYHAVDPQKLPRIYEKKLDMLNSVVPYLKSIEKTPLKPFGLRFIETREELELFYNETLADRPGSEHYVIGNVLTWEGMAQDFFKRFREQRAKQKIKTKLLLSAESATSNPIDQSLLREFKYLPEKYTFKSTINIFSDSILIISPELDSLAVAITIPAMIDVFKSMFDIIWDSTV</sequence>
<evidence type="ECO:0000313" key="3">
    <source>
        <dbReference type="Proteomes" id="UP000033882"/>
    </source>
</evidence>
<dbReference type="Proteomes" id="UP000033882">
    <property type="component" value="Unassembled WGS sequence"/>
</dbReference>
<name>A0A0G1X7M8_9BACT</name>
<reference evidence="2 3" key="1">
    <citation type="journal article" date="2015" name="Nature">
        <title>rRNA introns, odd ribosomes, and small enigmatic genomes across a large radiation of phyla.</title>
        <authorList>
            <person name="Brown C.T."/>
            <person name="Hug L.A."/>
            <person name="Thomas B.C."/>
            <person name="Sharon I."/>
            <person name="Castelle C.J."/>
            <person name="Singh A."/>
            <person name="Wilkins M.J."/>
            <person name="Williams K.H."/>
            <person name="Banfield J.F."/>
        </authorList>
    </citation>
    <scope>NUCLEOTIDE SEQUENCE [LARGE SCALE GENOMIC DNA]</scope>
</reference>
<dbReference type="PANTHER" id="PTHR34293:SF1">
    <property type="entry name" value="HTH-TYPE TRANSCRIPTIONAL REGULATOR TRMBL2"/>
    <property type="match status" value="1"/>
</dbReference>
<dbReference type="InterPro" id="IPR036388">
    <property type="entry name" value="WH-like_DNA-bd_sf"/>
</dbReference>
<dbReference type="InterPro" id="IPR051797">
    <property type="entry name" value="TrmB-like"/>
</dbReference>
<organism evidence="2 3">
    <name type="scientific">Candidatus Wolfebacteria bacterium GW2011_GWA2_47_9b</name>
    <dbReference type="NCBI Taxonomy" id="1619005"/>
    <lineage>
        <taxon>Bacteria</taxon>
        <taxon>Candidatus Wolfeibacteriota</taxon>
    </lineage>
</organism>
<dbReference type="EMBL" id="LCPB01000003">
    <property type="protein sequence ID" value="KKU90375.1"/>
    <property type="molecule type" value="Genomic_DNA"/>
</dbReference>
<evidence type="ECO:0000259" key="1">
    <source>
        <dbReference type="Pfam" id="PF01978"/>
    </source>
</evidence>
<dbReference type="Pfam" id="PF01978">
    <property type="entry name" value="TrmB"/>
    <property type="match status" value="1"/>
</dbReference>
<dbReference type="InterPro" id="IPR036390">
    <property type="entry name" value="WH_DNA-bd_sf"/>
</dbReference>
<feature type="domain" description="Transcription regulator TrmB N-terminal" evidence="1">
    <location>
        <begin position="10"/>
        <end position="77"/>
    </location>
</feature>